<protein>
    <submittedName>
        <fullName evidence="2">GNAT family N-acetyltransferase</fullName>
    </submittedName>
</protein>
<dbReference type="Proteomes" id="UP000807850">
    <property type="component" value="Unassembled WGS sequence"/>
</dbReference>
<dbReference type="EMBL" id="JACQAY010000145">
    <property type="protein sequence ID" value="MBI3539550.1"/>
    <property type="molecule type" value="Genomic_DNA"/>
</dbReference>
<comment type="caution">
    <text evidence="2">The sequence shown here is derived from an EMBL/GenBank/DDBJ whole genome shotgun (WGS) entry which is preliminary data.</text>
</comment>
<reference evidence="2" key="1">
    <citation type="submission" date="2020-07" db="EMBL/GenBank/DDBJ databases">
        <title>Huge and variable diversity of episymbiotic CPR bacteria and DPANN archaea in groundwater ecosystems.</title>
        <authorList>
            <person name="He C.Y."/>
            <person name="Keren R."/>
            <person name="Whittaker M."/>
            <person name="Farag I.F."/>
            <person name="Doudna J."/>
            <person name="Cate J.H.D."/>
            <person name="Banfield J.F."/>
        </authorList>
    </citation>
    <scope>NUCLEOTIDE SEQUENCE</scope>
    <source>
        <strain evidence="2">NC_groundwater_928_Pr1_S-0.2um_72_17</strain>
    </source>
</reference>
<evidence type="ECO:0000313" key="3">
    <source>
        <dbReference type="Proteomes" id="UP000807850"/>
    </source>
</evidence>
<dbReference type="Gene3D" id="3.40.630.30">
    <property type="match status" value="1"/>
</dbReference>
<evidence type="ECO:0000313" key="2">
    <source>
        <dbReference type="EMBL" id="MBI3539550.1"/>
    </source>
</evidence>
<sequence>MPGTQTGTRIRPLDELDIGAIVRIDERIGGIYRPEIWEQRVGYYLRRDPGASQVAEVDGTVVGVMLGDLRVGEFGLEEPAGWLERFGIDPDHRGRDLGRLMFGAMAEHFRSNGARSVRTLVDRRDATIAGFLRALGLGASPLEALEMPLEGEPR</sequence>
<dbReference type="PROSITE" id="PS51186">
    <property type="entry name" value="GNAT"/>
    <property type="match status" value="1"/>
</dbReference>
<name>A0A9D6L8E8_UNCEI</name>
<organism evidence="2 3">
    <name type="scientific">Eiseniibacteriota bacterium</name>
    <dbReference type="NCBI Taxonomy" id="2212470"/>
    <lineage>
        <taxon>Bacteria</taxon>
        <taxon>Candidatus Eiseniibacteriota</taxon>
    </lineage>
</organism>
<feature type="domain" description="N-acetyltransferase" evidence="1">
    <location>
        <begin position="8"/>
        <end position="152"/>
    </location>
</feature>
<proteinExistence type="predicted"/>
<gene>
    <name evidence="2" type="ORF">HY076_04700</name>
</gene>
<evidence type="ECO:0000259" key="1">
    <source>
        <dbReference type="PROSITE" id="PS51186"/>
    </source>
</evidence>
<dbReference type="CDD" id="cd04301">
    <property type="entry name" value="NAT_SF"/>
    <property type="match status" value="1"/>
</dbReference>
<dbReference type="InterPro" id="IPR016181">
    <property type="entry name" value="Acyl_CoA_acyltransferase"/>
</dbReference>
<dbReference type="SUPFAM" id="SSF55729">
    <property type="entry name" value="Acyl-CoA N-acyltransferases (Nat)"/>
    <property type="match status" value="1"/>
</dbReference>
<dbReference type="InterPro" id="IPR000182">
    <property type="entry name" value="GNAT_dom"/>
</dbReference>
<dbReference type="AlphaFoldDB" id="A0A9D6L8E8"/>
<accession>A0A9D6L8E8</accession>
<dbReference type="Pfam" id="PF00583">
    <property type="entry name" value="Acetyltransf_1"/>
    <property type="match status" value="1"/>
</dbReference>
<dbReference type="GO" id="GO:0016747">
    <property type="term" value="F:acyltransferase activity, transferring groups other than amino-acyl groups"/>
    <property type="evidence" value="ECO:0007669"/>
    <property type="project" value="InterPro"/>
</dbReference>